<feature type="domain" description="VWFA" evidence="2">
    <location>
        <begin position="95"/>
        <end position="303"/>
    </location>
</feature>
<dbReference type="Pfam" id="PF13519">
    <property type="entry name" value="VWA_2"/>
    <property type="match status" value="1"/>
</dbReference>
<dbReference type="PANTHER" id="PTHR37464">
    <property type="entry name" value="BLL2463 PROTEIN"/>
    <property type="match status" value="1"/>
</dbReference>
<evidence type="ECO:0000313" key="3">
    <source>
        <dbReference type="EMBL" id="TWT99423.1"/>
    </source>
</evidence>
<dbReference type="EMBL" id="SJPR01000001">
    <property type="protein sequence ID" value="TWT99423.1"/>
    <property type="molecule type" value="Genomic_DNA"/>
</dbReference>
<dbReference type="RefSeq" id="WP_146442115.1">
    <property type="nucleotide sequence ID" value="NZ_SJPR01000001.1"/>
</dbReference>
<organism evidence="3 4">
    <name type="scientific">Botrimarina colliarenosi</name>
    <dbReference type="NCBI Taxonomy" id="2528001"/>
    <lineage>
        <taxon>Bacteria</taxon>
        <taxon>Pseudomonadati</taxon>
        <taxon>Planctomycetota</taxon>
        <taxon>Planctomycetia</taxon>
        <taxon>Pirellulales</taxon>
        <taxon>Lacipirellulaceae</taxon>
        <taxon>Botrimarina</taxon>
    </lineage>
</organism>
<evidence type="ECO:0000256" key="1">
    <source>
        <dbReference type="SAM" id="Phobius"/>
    </source>
</evidence>
<accession>A0A5C6AMM7</accession>
<reference evidence="3 4" key="1">
    <citation type="submission" date="2019-02" db="EMBL/GenBank/DDBJ databases">
        <title>Deep-cultivation of Planctomycetes and their phenomic and genomic characterization uncovers novel biology.</title>
        <authorList>
            <person name="Wiegand S."/>
            <person name="Jogler M."/>
            <person name="Boedeker C."/>
            <person name="Pinto D."/>
            <person name="Vollmers J."/>
            <person name="Rivas-Marin E."/>
            <person name="Kohn T."/>
            <person name="Peeters S.H."/>
            <person name="Heuer A."/>
            <person name="Rast P."/>
            <person name="Oberbeckmann S."/>
            <person name="Bunk B."/>
            <person name="Jeske O."/>
            <person name="Meyerdierks A."/>
            <person name="Storesund J.E."/>
            <person name="Kallscheuer N."/>
            <person name="Luecker S."/>
            <person name="Lage O.M."/>
            <person name="Pohl T."/>
            <person name="Merkel B.J."/>
            <person name="Hornburger P."/>
            <person name="Mueller R.-W."/>
            <person name="Bruemmer F."/>
            <person name="Labrenz M."/>
            <person name="Spormann A.M."/>
            <person name="Op Den Camp H."/>
            <person name="Overmann J."/>
            <person name="Amann R."/>
            <person name="Jetten M.S.M."/>
            <person name="Mascher T."/>
            <person name="Medema M.H."/>
            <person name="Devos D.P."/>
            <person name="Kaster A.-K."/>
            <person name="Ovreas L."/>
            <person name="Rohde M."/>
            <person name="Galperin M.Y."/>
            <person name="Jogler C."/>
        </authorList>
    </citation>
    <scope>NUCLEOTIDE SEQUENCE [LARGE SCALE GENOMIC DNA]</scope>
    <source>
        <strain evidence="3 4">Pla108</strain>
    </source>
</reference>
<dbReference type="InterPro" id="IPR036465">
    <property type="entry name" value="vWFA_dom_sf"/>
</dbReference>
<dbReference type="OrthoDB" id="5289914at2"/>
<dbReference type="AlphaFoldDB" id="A0A5C6AMM7"/>
<evidence type="ECO:0000259" key="2">
    <source>
        <dbReference type="PROSITE" id="PS50234"/>
    </source>
</evidence>
<dbReference type="PROSITE" id="PS50234">
    <property type="entry name" value="VWFA"/>
    <property type="match status" value="1"/>
</dbReference>
<name>A0A5C6AMM7_9BACT</name>
<dbReference type="InterPro" id="IPR002035">
    <property type="entry name" value="VWF_A"/>
</dbReference>
<keyword evidence="1" id="KW-0812">Transmembrane</keyword>
<dbReference type="Proteomes" id="UP000317421">
    <property type="component" value="Unassembled WGS sequence"/>
</dbReference>
<dbReference type="Pfam" id="PF07584">
    <property type="entry name" value="BatA"/>
    <property type="match status" value="1"/>
</dbReference>
<evidence type="ECO:0000313" key="4">
    <source>
        <dbReference type="Proteomes" id="UP000317421"/>
    </source>
</evidence>
<dbReference type="Gene3D" id="3.40.50.410">
    <property type="entry name" value="von Willebrand factor, type A domain"/>
    <property type="match status" value="1"/>
</dbReference>
<gene>
    <name evidence="3" type="ORF">Pla108_03600</name>
</gene>
<keyword evidence="1" id="KW-1133">Transmembrane helix</keyword>
<feature type="transmembrane region" description="Helical" evidence="1">
    <location>
        <begin position="65"/>
        <end position="86"/>
    </location>
</feature>
<protein>
    <recommendedName>
        <fullName evidence="2">VWFA domain-containing protein</fullName>
    </recommendedName>
</protein>
<dbReference type="SUPFAM" id="SSF53300">
    <property type="entry name" value="vWA-like"/>
    <property type="match status" value="1"/>
</dbReference>
<feature type="transmembrane region" description="Helical" evidence="1">
    <location>
        <begin position="673"/>
        <end position="692"/>
    </location>
</feature>
<keyword evidence="1" id="KW-0472">Membrane</keyword>
<comment type="caution">
    <text evidence="3">The sequence shown here is derived from an EMBL/GenBank/DDBJ whole genome shotgun (WGS) entry which is preliminary data.</text>
</comment>
<proteinExistence type="predicted"/>
<sequence length="698" mass="75775">MNELFRNTLSPTQWAVLAAVPPAILALYFLKLKRVPLEVPSTYLWRKSIEDLRVNSLWQRLRQSLLLLLQLLAVALAILALLRPGWQGTELTGGRLIFLVDNSASMSTTDASADDGVSEGDRARLAVAKEKVLGLIDQMDRGMTAMIVSYAGEPNVVQQFTDNTRLLRERLATIEPTIGTTDLKGALDLAGGLANPAQVTVQEGAPEVDVVPAEPATLFIFSDGRFGDVQDFALGNLDPIYVPLGSGKTNNLAITALETRRSESELGQLQAFVQAANYGAEPVDAIVEVRRGERLVDARRLSIPAGETAGATLAIGEANSAAGEGALEARLSRETLEGANDRLEVDDVAFAAINDNKASRVLLVTSGNIAVEQALTTGRVDRLGEVTIEPPAFLDSQDYETRAAAATYDLVIFDRCVPKEAPRANTAYIGVLPPGEAWRQRDAEDAPVAAESVTVPQIIDWNRSHPLLANVELGNFDIVETMLLTPPPGAATLIDAAEGPVAAIAARDGYEDLVLGFPILIEVDGALQRNTDWINRHSFPTFWLNVLEYFVARQAVGERSLRPGEAIELRPLSPASETISVTSPSGREETLRRRGEQPFVYRMTDEVGVYHLAEGGRETRRFAVNLFDPAESDVRLRTDETPDDAQAAAVASIKIGNINVAATAGAAPARHELWRVLLVGMLGLLVLEWYVYHRRVYI</sequence>
<dbReference type="SMART" id="SM00327">
    <property type="entry name" value="VWA"/>
    <property type="match status" value="1"/>
</dbReference>
<feature type="transmembrane region" description="Helical" evidence="1">
    <location>
        <begin position="12"/>
        <end position="30"/>
    </location>
</feature>
<dbReference type="PANTHER" id="PTHR37464:SF1">
    <property type="entry name" value="BLL2463 PROTEIN"/>
    <property type="match status" value="1"/>
</dbReference>
<dbReference type="InterPro" id="IPR024163">
    <property type="entry name" value="Aerotolerance_reg_N"/>
</dbReference>
<keyword evidence="4" id="KW-1185">Reference proteome</keyword>